<accession>A0A0S4LIY7</accession>
<proteinExistence type="predicted"/>
<dbReference type="RefSeq" id="WP_090899312.1">
    <property type="nucleotide sequence ID" value="NZ_CZPZ01000023.1"/>
</dbReference>
<dbReference type="AlphaFoldDB" id="A0A0S4LIY7"/>
<evidence type="ECO:0000313" key="3">
    <source>
        <dbReference type="Proteomes" id="UP000198736"/>
    </source>
</evidence>
<sequence>MEPFSLRHLKSLQTQVFKVSMRDPLRSRLWQTIEKYNRWYSCHKDPSDNWETNTSHIAETEQRLARLLGMPELTSRASAKAVGIKGYFLHGYPSCALDVIEQFVQELTLDEALAFHIEVNDATVAFDCPWWLSNGRFFKIDDAFFQVEIVQKAEDFLCERGFEGAHNEFREAREDLTDGKTKDVIVKAFKSFESALKTVGNTKTGNVSDLLTLFREAGFLDDIPVDKQQVVTTVLRSIALLRNELGGHGQGNSVVDVPRPYAVLAIHLAGSFNQFVLSQHLRKSNQATSQ</sequence>
<feature type="domain" description="DUF7014" evidence="1">
    <location>
        <begin position="159"/>
        <end position="275"/>
    </location>
</feature>
<protein>
    <recommendedName>
        <fullName evidence="1">DUF7014 domain-containing protein</fullName>
    </recommendedName>
</protein>
<name>A0A0S4LIY7_9BACT</name>
<gene>
    <name evidence="2" type="ORF">COMA2_30331</name>
</gene>
<dbReference type="InterPro" id="IPR054280">
    <property type="entry name" value="DUF7014"/>
</dbReference>
<reference evidence="3" key="1">
    <citation type="submission" date="2015-10" db="EMBL/GenBank/DDBJ databases">
        <authorList>
            <person name="Luecker S."/>
            <person name="Luecker S."/>
        </authorList>
    </citation>
    <scope>NUCLEOTIDE SEQUENCE [LARGE SCALE GENOMIC DNA]</scope>
</reference>
<evidence type="ECO:0000259" key="1">
    <source>
        <dbReference type="Pfam" id="PF22809"/>
    </source>
</evidence>
<evidence type="ECO:0000313" key="2">
    <source>
        <dbReference type="EMBL" id="CUS37553.1"/>
    </source>
</evidence>
<dbReference type="Pfam" id="PF22809">
    <property type="entry name" value="DUF7014"/>
    <property type="match status" value="1"/>
</dbReference>
<dbReference type="Proteomes" id="UP000198736">
    <property type="component" value="Unassembled WGS sequence"/>
</dbReference>
<keyword evidence="3" id="KW-1185">Reference proteome</keyword>
<organism evidence="2 3">
    <name type="scientific">Candidatus Nitrospira nitrificans</name>
    <dbReference type="NCBI Taxonomy" id="1742973"/>
    <lineage>
        <taxon>Bacteria</taxon>
        <taxon>Pseudomonadati</taxon>
        <taxon>Nitrospirota</taxon>
        <taxon>Nitrospiria</taxon>
        <taxon>Nitrospirales</taxon>
        <taxon>Nitrospiraceae</taxon>
        <taxon>Nitrospira</taxon>
    </lineage>
</organism>
<dbReference type="OrthoDB" id="8113776at2"/>
<dbReference type="EMBL" id="CZPZ01000023">
    <property type="protein sequence ID" value="CUS37553.1"/>
    <property type="molecule type" value="Genomic_DNA"/>
</dbReference>